<sequence>KAISIEPMNFIYLANYADLLRVNAVEYYQKALKLNPTHPVTNSNYAYLLHMYLKQTKRSIASACQEQEQPNATMNHIESVGSEEFGEVEMQQVLDEMEMAIWTTKMSFQMNNKRNCRCLAMAKSPILFIPEFEKKNSVDDTRVASPNTSWTVKEVPAIAKVVEMLDR</sequence>
<dbReference type="OrthoDB" id="1926212at2759"/>
<gene>
    <name evidence="1" type="ORF">RFI_36432</name>
</gene>
<dbReference type="Proteomes" id="UP000023152">
    <property type="component" value="Unassembled WGS sequence"/>
</dbReference>
<name>X6LG97_RETFI</name>
<protein>
    <submittedName>
        <fullName evidence="1">Uncharacterized protein</fullName>
    </submittedName>
</protein>
<dbReference type="SUPFAM" id="SSF48452">
    <property type="entry name" value="TPR-like"/>
    <property type="match status" value="1"/>
</dbReference>
<dbReference type="Gene3D" id="1.25.40.10">
    <property type="entry name" value="Tetratricopeptide repeat domain"/>
    <property type="match status" value="1"/>
</dbReference>
<dbReference type="InterPro" id="IPR011990">
    <property type="entry name" value="TPR-like_helical_dom_sf"/>
</dbReference>
<dbReference type="EMBL" id="ASPP01039472">
    <property type="protein sequence ID" value="ETO01008.1"/>
    <property type="molecule type" value="Genomic_DNA"/>
</dbReference>
<reference evidence="1 2" key="1">
    <citation type="journal article" date="2013" name="Curr. Biol.">
        <title>The Genome of the Foraminiferan Reticulomyxa filosa.</title>
        <authorList>
            <person name="Glockner G."/>
            <person name="Hulsmann N."/>
            <person name="Schleicher M."/>
            <person name="Noegel A.A."/>
            <person name="Eichinger L."/>
            <person name="Gallinger C."/>
            <person name="Pawlowski J."/>
            <person name="Sierra R."/>
            <person name="Euteneuer U."/>
            <person name="Pillet L."/>
            <person name="Moustafa A."/>
            <person name="Platzer M."/>
            <person name="Groth M."/>
            <person name="Szafranski K."/>
            <person name="Schliwa M."/>
        </authorList>
    </citation>
    <scope>NUCLEOTIDE SEQUENCE [LARGE SCALE GENOMIC DNA]</scope>
</reference>
<accession>X6LG97</accession>
<organism evidence="1 2">
    <name type="scientific">Reticulomyxa filosa</name>
    <dbReference type="NCBI Taxonomy" id="46433"/>
    <lineage>
        <taxon>Eukaryota</taxon>
        <taxon>Sar</taxon>
        <taxon>Rhizaria</taxon>
        <taxon>Retaria</taxon>
        <taxon>Foraminifera</taxon>
        <taxon>Monothalamids</taxon>
        <taxon>Reticulomyxidae</taxon>
        <taxon>Reticulomyxa</taxon>
    </lineage>
</organism>
<comment type="caution">
    <text evidence="1">The sequence shown here is derived from an EMBL/GenBank/DDBJ whole genome shotgun (WGS) entry which is preliminary data.</text>
</comment>
<dbReference type="AlphaFoldDB" id="X6LG97"/>
<evidence type="ECO:0000313" key="2">
    <source>
        <dbReference type="Proteomes" id="UP000023152"/>
    </source>
</evidence>
<keyword evidence="2" id="KW-1185">Reference proteome</keyword>
<feature type="non-terminal residue" evidence="1">
    <location>
        <position position="1"/>
    </location>
</feature>
<proteinExistence type="predicted"/>
<evidence type="ECO:0000313" key="1">
    <source>
        <dbReference type="EMBL" id="ETO01008.1"/>
    </source>
</evidence>
<feature type="non-terminal residue" evidence="1">
    <location>
        <position position="167"/>
    </location>
</feature>